<evidence type="ECO:0000313" key="1">
    <source>
        <dbReference type="EMBL" id="KAG7311326.1"/>
    </source>
</evidence>
<comment type="caution">
    <text evidence="1">The sequence shown here is derived from an EMBL/GenBank/DDBJ whole genome shotgun (WGS) entry which is preliminary data.</text>
</comment>
<sequence length="65" mass="7097">MRSRNSISGGGAPRVVLYAGDALFPLSRALAVNYRINPDRPVDALFPLSRALAMNYRINPDRPVG</sequence>
<proteinExistence type="predicted"/>
<evidence type="ECO:0000313" key="2">
    <source>
        <dbReference type="Proteomes" id="UP000823941"/>
    </source>
</evidence>
<dbReference type="EMBL" id="JAHIBW010000004">
    <property type="protein sequence ID" value="KAG7311326.1"/>
    <property type="molecule type" value="Genomic_DNA"/>
</dbReference>
<name>A0ABQ7R207_PLUXY</name>
<dbReference type="Proteomes" id="UP000823941">
    <property type="component" value="Chromosome 4"/>
</dbReference>
<keyword evidence="2" id="KW-1185">Reference proteome</keyword>
<gene>
    <name evidence="1" type="ORF">JYU34_002364</name>
</gene>
<accession>A0ABQ7R207</accession>
<protein>
    <submittedName>
        <fullName evidence="1">Uncharacterized protein</fullName>
    </submittedName>
</protein>
<organism evidence="1 2">
    <name type="scientific">Plutella xylostella</name>
    <name type="common">Diamondback moth</name>
    <name type="synonym">Plutella maculipennis</name>
    <dbReference type="NCBI Taxonomy" id="51655"/>
    <lineage>
        <taxon>Eukaryota</taxon>
        <taxon>Metazoa</taxon>
        <taxon>Ecdysozoa</taxon>
        <taxon>Arthropoda</taxon>
        <taxon>Hexapoda</taxon>
        <taxon>Insecta</taxon>
        <taxon>Pterygota</taxon>
        <taxon>Neoptera</taxon>
        <taxon>Endopterygota</taxon>
        <taxon>Lepidoptera</taxon>
        <taxon>Glossata</taxon>
        <taxon>Ditrysia</taxon>
        <taxon>Yponomeutoidea</taxon>
        <taxon>Plutellidae</taxon>
        <taxon>Plutella</taxon>
    </lineage>
</organism>
<reference evidence="1 2" key="1">
    <citation type="submission" date="2021-06" db="EMBL/GenBank/DDBJ databases">
        <title>A haploid diamondback moth (Plutella xylostella L.) genome assembly resolves 31 chromosomes and identifies a diamide resistance mutation.</title>
        <authorList>
            <person name="Ward C.M."/>
            <person name="Perry K.D."/>
            <person name="Baker G."/>
            <person name="Powis K."/>
            <person name="Heckel D.G."/>
            <person name="Baxter S.W."/>
        </authorList>
    </citation>
    <scope>NUCLEOTIDE SEQUENCE [LARGE SCALE GENOMIC DNA]</scope>
    <source>
        <strain evidence="1 2">LV</strain>
        <tissue evidence="1">Single pupa</tissue>
    </source>
</reference>